<keyword evidence="1" id="KW-0812">Transmembrane</keyword>
<sequence length="77" mass="8609">MGVGTKTMLLQFVSFAILFLLARVGLAYFTSLDGIWLPIVSAVVATVLAPQFKVFKTDEGDKICMRWIFLKNVKILN</sequence>
<feature type="transmembrane region" description="Helical" evidence="1">
    <location>
        <begin position="35"/>
        <end position="55"/>
    </location>
</feature>
<evidence type="ECO:0000256" key="1">
    <source>
        <dbReference type="SAM" id="Phobius"/>
    </source>
</evidence>
<protein>
    <submittedName>
        <fullName evidence="2">Uncharacterized protein</fullName>
    </submittedName>
</protein>
<dbReference type="AlphaFoldDB" id="A0A7K1GP82"/>
<name>A0A7K1GP82_9FLAO</name>
<reference evidence="2 3" key="1">
    <citation type="journal article" date="2006" name="Int. J. Syst. Evol. Microbiol.">
        <title>Myroides pelagicus sp. nov., isolated from seawater in Thailand.</title>
        <authorList>
            <person name="Yoon J."/>
            <person name="Maneerat S."/>
            <person name="Kawai F."/>
            <person name="Yokota A."/>
        </authorList>
    </citation>
    <scope>NUCLEOTIDE SEQUENCE [LARGE SCALE GENOMIC DNA]</scope>
    <source>
        <strain evidence="2 3">SM1T</strain>
    </source>
</reference>
<dbReference type="RefSeq" id="WP_155036015.1">
    <property type="nucleotide sequence ID" value="NZ_JBHTIG010000042.1"/>
</dbReference>
<proteinExistence type="predicted"/>
<feature type="transmembrane region" description="Helical" evidence="1">
    <location>
        <begin position="12"/>
        <end position="29"/>
    </location>
</feature>
<organism evidence="2 3">
    <name type="scientific">Myroides pelagicus</name>
    <dbReference type="NCBI Taxonomy" id="270914"/>
    <lineage>
        <taxon>Bacteria</taxon>
        <taxon>Pseudomonadati</taxon>
        <taxon>Bacteroidota</taxon>
        <taxon>Flavobacteriia</taxon>
        <taxon>Flavobacteriales</taxon>
        <taxon>Flavobacteriaceae</taxon>
        <taxon>Myroides</taxon>
    </lineage>
</organism>
<dbReference type="OrthoDB" id="1179771at2"/>
<accession>A0A7K1GP82</accession>
<gene>
    <name evidence="2" type="ORF">GJV77_08895</name>
</gene>
<keyword evidence="1" id="KW-0472">Membrane</keyword>
<dbReference type="EMBL" id="WMJY01000018">
    <property type="protein sequence ID" value="MTH30024.1"/>
    <property type="molecule type" value="Genomic_DNA"/>
</dbReference>
<keyword evidence="3" id="KW-1185">Reference proteome</keyword>
<dbReference type="Proteomes" id="UP000488936">
    <property type="component" value="Unassembled WGS sequence"/>
</dbReference>
<comment type="caution">
    <text evidence="2">The sequence shown here is derived from an EMBL/GenBank/DDBJ whole genome shotgun (WGS) entry which is preliminary data.</text>
</comment>
<keyword evidence="1" id="KW-1133">Transmembrane helix</keyword>
<evidence type="ECO:0000313" key="3">
    <source>
        <dbReference type="Proteomes" id="UP000488936"/>
    </source>
</evidence>
<evidence type="ECO:0000313" key="2">
    <source>
        <dbReference type="EMBL" id="MTH30024.1"/>
    </source>
</evidence>